<feature type="transmembrane region" description="Helical" evidence="1">
    <location>
        <begin position="34"/>
        <end position="56"/>
    </location>
</feature>
<dbReference type="Pfam" id="PF01478">
    <property type="entry name" value="Peptidase_A24"/>
    <property type="match status" value="1"/>
</dbReference>
<dbReference type="Proteomes" id="UP000680348">
    <property type="component" value="Unassembled WGS sequence"/>
</dbReference>
<feature type="domain" description="Prepilin type IV endopeptidase peptidase" evidence="2">
    <location>
        <begin position="13"/>
        <end position="133"/>
    </location>
</feature>
<dbReference type="GO" id="GO:0004190">
    <property type="term" value="F:aspartic-type endopeptidase activity"/>
    <property type="evidence" value="ECO:0007669"/>
    <property type="project" value="UniProtKB-EC"/>
</dbReference>
<dbReference type="Gene3D" id="1.20.120.1220">
    <property type="match status" value="1"/>
</dbReference>
<feature type="transmembrane region" description="Helical" evidence="1">
    <location>
        <begin position="163"/>
        <end position="181"/>
    </location>
</feature>
<evidence type="ECO:0000256" key="1">
    <source>
        <dbReference type="SAM" id="Phobius"/>
    </source>
</evidence>
<keyword evidence="4" id="KW-1185">Reference proteome</keyword>
<keyword evidence="3" id="KW-0378">Hydrolase</keyword>
<sequence length="182" mass="19560">MISPVEPLILAAAATLMAYTAWEDFSRWKIPNGHVMALIALYAILALSRWLLAPAGPAASGGVLSEIGPGWSAQGLWWDLGAGALLFVIGFALWALRMMGAGDAKLLFPIGLFVGWADLLAFAFLLMIGGVLAFVLLKLPIPLQYHAFPGVVRLEEIRKSGKVPYGVVMVVAALIVMAHRYM</sequence>
<keyword evidence="1" id="KW-0812">Transmembrane</keyword>
<proteinExistence type="predicted"/>
<feature type="transmembrane region" description="Helical" evidence="1">
    <location>
        <begin position="76"/>
        <end position="96"/>
    </location>
</feature>
<dbReference type="AlphaFoldDB" id="A0A942I774"/>
<evidence type="ECO:0000259" key="2">
    <source>
        <dbReference type="Pfam" id="PF01478"/>
    </source>
</evidence>
<evidence type="ECO:0000313" key="3">
    <source>
        <dbReference type="EMBL" id="MBS3648095.1"/>
    </source>
</evidence>
<keyword evidence="1" id="KW-0472">Membrane</keyword>
<dbReference type="EMBL" id="JAGWCR010000002">
    <property type="protein sequence ID" value="MBS3648095.1"/>
    <property type="molecule type" value="Genomic_DNA"/>
</dbReference>
<gene>
    <name evidence="3" type="ORF">KEU06_05560</name>
</gene>
<name>A0A942I774_9HYPH</name>
<comment type="caution">
    <text evidence="3">The sequence shown here is derived from an EMBL/GenBank/DDBJ whole genome shotgun (WGS) entry which is preliminary data.</text>
</comment>
<keyword evidence="1" id="KW-1133">Transmembrane helix</keyword>
<protein>
    <submittedName>
        <fullName evidence="3">Prepilin peptidase</fullName>
        <ecNumber evidence="3">3.4.23.43</ecNumber>
    </submittedName>
</protein>
<feature type="transmembrane region" description="Helical" evidence="1">
    <location>
        <begin position="108"/>
        <end position="137"/>
    </location>
</feature>
<dbReference type="GO" id="GO:0016020">
    <property type="term" value="C:membrane"/>
    <property type="evidence" value="ECO:0007669"/>
    <property type="project" value="InterPro"/>
</dbReference>
<dbReference type="InterPro" id="IPR000045">
    <property type="entry name" value="Prepilin_IV_endopep_pep"/>
</dbReference>
<dbReference type="RefSeq" id="WP_188253717.1">
    <property type="nucleotide sequence ID" value="NZ_JABVCF010000002.1"/>
</dbReference>
<reference evidence="3" key="1">
    <citation type="submission" date="2021-04" db="EMBL/GenBank/DDBJ databases">
        <title>Pseudaminobacter soli sp. nov., isolated from paddy soil contaminated by heavy metals.</title>
        <authorList>
            <person name="Zhang K."/>
        </authorList>
    </citation>
    <scope>NUCLEOTIDE SEQUENCE</scope>
    <source>
        <strain evidence="3">19-2017</strain>
    </source>
</reference>
<evidence type="ECO:0000313" key="4">
    <source>
        <dbReference type="Proteomes" id="UP000680348"/>
    </source>
</evidence>
<dbReference type="EC" id="3.4.23.43" evidence="3"/>
<accession>A0A942I774</accession>
<organism evidence="3 4">
    <name type="scientific">Pseudaminobacter soli</name>
    <name type="common">ex Zhang et al. 2022</name>
    <dbReference type="NCBI Taxonomy" id="2831468"/>
    <lineage>
        <taxon>Bacteria</taxon>
        <taxon>Pseudomonadati</taxon>
        <taxon>Pseudomonadota</taxon>
        <taxon>Alphaproteobacteria</taxon>
        <taxon>Hyphomicrobiales</taxon>
        <taxon>Phyllobacteriaceae</taxon>
        <taxon>Pseudaminobacter</taxon>
    </lineage>
</organism>
<feature type="transmembrane region" description="Helical" evidence="1">
    <location>
        <begin position="6"/>
        <end position="22"/>
    </location>
</feature>